<reference evidence="8" key="1">
    <citation type="submission" date="2020-03" db="EMBL/GenBank/DDBJ databases">
        <title>Long-read based genome assembly of a Labrador retriever dog.</title>
        <authorList>
            <person name="Eory L."/>
            <person name="Zhang W."/>
            <person name="Schoenebeck J."/>
        </authorList>
    </citation>
    <scope>NUCLEOTIDE SEQUENCE [LARGE SCALE GENOMIC DNA]</scope>
    <source>
        <strain evidence="8">Labrador retriever</strain>
    </source>
</reference>
<reference evidence="8" key="3">
    <citation type="submission" date="2025-09" db="UniProtKB">
        <authorList>
            <consortium name="Ensembl"/>
        </authorList>
    </citation>
    <scope>IDENTIFICATION</scope>
    <source>
        <strain evidence="8">Boxer</strain>
    </source>
</reference>
<sequence>SYFEQKSKAVQFLSVGLSPNWGTNRFKMDGRCEVECLSFEDKIGGCRAELTPLCCKKKKGRIIKSQAGATGSEKQRSSGCELHAANISGFILLTSNMGIL</sequence>
<keyword evidence="5" id="KW-1015">Disulfide bond</keyword>
<dbReference type="Proteomes" id="UP000805418">
    <property type="component" value="Unassembled WGS sequence"/>
</dbReference>
<evidence type="ECO:0000256" key="3">
    <source>
        <dbReference type="ARBA" id="ARBA00022525"/>
    </source>
</evidence>
<protein>
    <recommendedName>
        <fullName evidence="6">Beta-defensin</fullName>
    </recommendedName>
</protein>
<evidence type="ECO:0000256" key="5">
    <source>
        <dbReference type="ARBA" id="ARBA00023157"/>
    </source>
</evidence>
<evidence type="ECO:0000256" key="2">
    <source>
        <dbReference type="ARBA" id="ARBA00007371"/>
    </source>
</evidence>
<dbReference type="Pfam" id="PF13841">
    <property type="entry name" value="Defensin_beta_2"/>
    <property type="match status" value="1"/>
</dbReference>
<dbReference type="AlphaFoldDB" id="A0A8I3PQV6"/>
<keyword evidence="4" id="KW-0732">Signal</keyword>
<dbReference type="GeneTree" id="ENSGT00940000168770"/>
<organism evidence="8 9">
    <name type="scientific">Canis lupus familiaris</name>
    <name type="common">Dog</name>
    <name type="synonym">Canis familiaris</name>
    <dbReference type="NCBI Taxonomy" id="9615"/>
    <lineage>
        <taxon>Eukaryota</taxon>
        <taxon>Metazoa</taxon>
        <taxon>Chordata</taxon>
        <taxon>Craniata</taxon>
        <taxon>Vertebrata</taxon>
        <taxon>Euteleostomi</taxon>
        <taxon>Mammalia</taxon>
        <taxon>Eutheria</taxon>
        <taxon>Laurasiatheria</taxon>
        <taxon>Carnivora</taxon>
        <taxon>Caniformia</taxon>
        <taxon>Canidae</taxon>
        <taxon>Canis</taxon>
    </lineage>
</organism>
<evidence type="ECO:0000256" key="4">
    <source>
        <dbReference type="ARBA" id="ARBA00022729"/>
    </source>
</evidence>
<evidence type="ECO:0000313" key="8">
    <source>
        <dbReference type="Ensembl" id="ENSCAFP00845031756.1"/>
    </source>
</evidence>
<reference evidence="8" key="2">
    <citation type="submission" date="2025-08" db="UniProtKB">
        <authorList>
            <consortium name="Ensembl"/>
        </authorList>
    </citation>
    <scope>IDENTIFICATION</scope>
    <source>
        <strain evidence="8">Boxer</strain>
    </source>
</reference>
<evidence type="ECO:0000259" key="7">
    <source>
        <dbReference type="Pfam" id="PF13841"/>
    </source>
</evidence>
<dbReference type="Ensembl" id="ENSCAFT00845040569.1">
    <property type="protein sequence ID" value="ENSCAFP00845031756.1"/>
    <property type="gene ID" value="ENSCAFG00845022987.1"/>
</dbReference>
<dbReference type="GO" id="GO:0045087">
    <property type="term" value="P:innate immune response"/>
    <property type="evidence" value="ECO:0007669"/>
    <property type="project" value="InterPro"/>
</dbReference>
<dbReference type="OrthoDB" id="9795234at2759"/>
<dbReference type="GO" id="GO:0042742">
    <property type="term" value="P:defense response to bacterium"/>
    <property type="evidence" value="ECO:0007669"/>
    <property type="project" value="UniProtKB-UniRule"/>
</dbReference>
<dbReference type="GO" id="GO:0005576">
    <property type="term" value="C:extracellular region"/>
    <property type="evidence" value="ECO:0007669"/>
    <property type="project" value="UniProtKB-SubCell"/>
</dbReference>
<feature type="domain" description="Beta-defensin" evidence="7">
    <location>
        <begin position="27"/>
        <end position="55"/>
    </location>
</feature>
<keyword evidence="6" id="KW-0929">Antimicrobial</keyword>
<evidence type="ECO:0000256" key="6">
    <source>
        <dbReference type="RuleBase" id="RU231113"/>
    </source>
</evidence>
<comment type="function">
    <text evidence="6">Has antibacterial activity.</text>
</comment>
<evidence type="ECO:0000256" key="1">
    <source>
        <dbReference type="ARBA" id="ARBA00004613"/>
    </source>
</evidence>
<comment type="similarity">
    <text evidence="2 6">Belongs to the beta-defensin family.</text>
</comment>
<comment type="subcellular location">
    <subcellularLocation>
        <location evidence="1 6">Secreted</location>
    </subcellularLocation>
</comment>
<accession>A0A8I3PQV6</accession>
<proteinExistence type="inferred from homology"/>
<keyword evidence="3 6" id="KW-0964">Secreted</keyword>
<keyword evidence="9" id="KW-1185">Reference proteome</keyword>
<dbReference type="InterPro" id="IPR025933">
    <property type="entry name" value="Beta_defensin_dom"/>
</dbReference>
<evidence type="ECO:0000313" key="9">
    <source>
        <dbReference type="Proteomes" id="UP000805418"/>
    </source>
</evidence>
<name>A0A8I3PQV6_CANLF</name>
<keyword evidence="6" id="KW-0211">Defensin</keyword>
<keyword evidence="6" id="KW-0044">Antibiotic</keyword>